<gene>
    <name evidence="2" type="ORF">SARC_06544</name>
</gene>
<evidence type="ECO:0000256" key="1">
    <source>
        <dbReference type="SAM" id="Coils"/>
    </source>
</evidence>
<dbReference type="Proteomes" id="UP000054560">
    <property type="component" value="Unassembled WGS sequence"/>
</dbReference>
<evidence type="ECO:0000313" key="3">
    <source>
        <dbReference type="Proteomes" id="UP000054560"/>
    </source>
</evidence>
<dbReference type="RefSeq" id="XP_014155021.1">
    <property type="nucleotide sequence ID" value="XM_014299546.1"/>
</dbReference>
<dbReference type="AlphaFoldDB" id="A0A0L0FWW9"/>
<sequence length="157" mass="18310">MQTISRDTAERMTVVYMPAELASEAEEVVKDFFHELHDTMPLSITDIAKEMGSVNVSHIIETLKLNLEHTSDMMKTLEENKVTLKEKIAMLKDEKVILKEENARLSQRLNLISERHDEDQHKHAEELREIRTKLDLANVQIMKLCMTAPMRKRLRLD</sequence>
<dbReference type="GeneID" id="25907048"/>
<dbReference type="EMBL" id="KQ242067">
    <property type="protein sequence ID" value="KNC81119.1"/>
    <property type="molecule type" value="Genomic_DNA"/>
</dbReference>
<protein>
    <submittedName>
        <fullName evidence="2">Uncharacterized protein</fullName>
    </submittedName>
</protein>
<reference evidence="2 3" key="1">
    <citation type="submission" date="2011-02" db="EMBL/GenBank/DDBJ databases">
        <title>The Genome Sequence of Sphaeroforma arctica JP610.</title>
        <authorList>
            <consortium name="The Broad Institute Genome Sequencing Platform"/>
            <person name="Russ C."/>
            <person name="Cuomo C."/>
            <person name="Young S.K."/>
            <person name="Zeng Q."/>
            <person name="Gargeya S."/>
            <person name="Alvarado L."/>
            <person name="Berlin A."/>
            <person name="Chapman S.B."/>
            <person name="Chen Z."/>
            <person name="Freedman E."/>
            <person name="Gellesch M."/>
            <person name="Goldberg J."/>
            <person name="Griggs A."/>
            <person name="Gujja S."/>
            <person name="Heilman E."/>
            <person name="Heiman D."/>
            <person name="Howarth C."/>
            <person name="Mehta T."/>
            <person name="Neiman D."/>
            <person name="Pearson M."/>
            <person name="Roberts A."/>
            <person name="Saif S."/>
            <person name="Shea T."/>
            <person name="Shenoy N."/>
            <person name="Sisk P."/>
            <person name="Stolte C."/>
            <person name="Sykes S."/>
            <person name="White J."/>
            <person name="Yandava C."/>
            <person name="Burger G."/>
            <person name="Gray M.W."/>
            <person name="Holland P.W.H."/>
            <person name="King N."/>
            <person name="Lang F.B.F."/>
            <person name="Roger A.J."/>
            <person name="Ruiz-Trillo I."/>
            <person name="Haas B."/>
            <person name="Nusbaum C."/>
            <person name="Birren B."/>
        </authorList>
    </citation>
    <scope>NUCLEOTIDE SEQUENCE [LARGE SCALE GENOMIC DNA]</scope>
    <source>
        <strain evidence="2 3">JP610</strain>
    </source>
</reference>
<keyword evidence="3" id="KW-1185">Reference proteome</keyword>
<feature type="coiled-coil region" evidence="1">
    <location>
        <begin position="60"/>
        <end position="115"/>
    </location>
</feature>
<name>A0A0L0FWW9_9EUKA</name>
<proteinExistence type="predicted"/>
<accession>A0A0L0FWW9</accession>
<organism evidence="2 3">
    <name type="scientific">Sphaeroforma arctica JP610</name>
    <dbReference type="NCBI Taxonomy" id="667725"/>
    <lineage>
        <taxon>Eukaryota</taxon>
        <taxon>Ichthyosporea</taxon>
        <taxon>Ichthyophonida</taxon>
        <taxon>Sphaeroforma</taxon>
    </lineage>
</organism>
<evidence type="ECO:0000313" key="2">
    <source>
        <dbReference type="EMBL" id="KNC81119.1"/>
    </source>
</evidence>
<keyword evidence="1" id="KW-0175">Coiled coil</keyword>